<dbReference type="SUPFAM" id="SSF54211">
    <property type="entry name" value="Ribosomal protein S5 domain 2-like"/>
    <property type="match status" value="1"/>
</dbReference>
<dbReference type="PROSITE" id="PS00360">
    <property type="entry name" value="RIBOSOMAL_S9"/>
    <property type="match status" value="1"/>
</dbReference>
<feature type="region of interest" description="Disordered" evidence="7">
    <location>
        <begin position="1"/>
        <end position="74"/>
    </location>
</feature>
<dbReference type="GO" id="GO:0005840">
    <property type="term" value="C:ribosome"/>
    <property type="evidence" value="ECO:0007669"/>
    <property type="project" value="UniProtKB-KW"/>
</dbReference>
<dbReference type="InterPro" id="IPR000754">
    <property type="entry name" value="Ribosomal_uS9"/>
</dbReference>
<evidence type="ECO:0000256" key="6">
    <source>
        <dbReference type="RuleBase" id="RU003815"/>
    </source>
</evidence>
<name>A0ABU1Q3U0_9PSEU</name>
<dbReference type="PANTHER" id="PTHR21569:SF1">
    <property type="entry name" value="SMALL RIBOSOMAL SUBUNIT PROTEIN US9M"/>
    <property type="match status" value="1"/>
</dbReference>
<evidence type="ECO:0000256" key="3">
    <source>
        <dbReference type="ARBA" id="ARBA00023274"/>
    </source>
</evidence>
<gene>
    <name evidence="5" type="primary">rpsI</name>
    <name evidence="8" type="ORF">J2S66_005188</name>
</gene>
<dbReference type="Proteomes" id="UP001268819">
    <property type="component" value="Unassembled WGS sequence"/>
</dbReference>
<proteinExistence type="inferred from homology"/>
<dbReference type="InterPro" id="IPR020574">
    <property type="entry name" value="Ribosomal_uS9_CS"/>
</dbReference>
<evidence type="ECO:0000313" key="9">
    <source>
        <dbReference type="Proteomes" id="UP001268819"/>
    </source>
</evidence>
<evidence type="ECO:0000256" key="7">
    <source>
        <dbReference type="SAM" id="MobiDB-lite"/>
    </source>
</evidence>
<dbReference type="NCBIfam" id="NF001099">
    <property type="entry name" value="PRK00132.1"/>
    <property type="match status" value="1"/>
</dbReference>
<evidence type="ECO:0000256" key="2">
    <source>
        <dbReference type="ARBA" id="ARBA00022980"/>
    </source>
</evidence>
<keyword evidence="9" id="KW-1185">Reference proteome</keyword>
<dbReference type="InterPro" id="IPR023035">
    <property type="entry name" value="Ribosomal_uS9_bac/plastid"/>
</dbReference>
<organism evidence="8 9">
    <name type="scientific">Saccharothrix longispora</name>
    <dbReference type="NCBI Taxonomy" id="33920"/>
    <lineage>
        <taxon>Bacteria</taxon>
        <taxon>Bacillati</taxon>
        <taxon>Actinomycetota</taxon>
        <taxon>Actinomycetes</taxon>
        <taxon>Pseudonocardiales</taxon>
        <taxon>Pseudonocardiaceae</taxon>
        <taxon>Saccharothrix</taxon>
    </lineage>
</organism>
<dbReference type="Gene3D" id="3.30.230.10">
    <property type="match status" value="1"/>
</dbReference>
<dbReference type="InterPro" id="IPR020568">
    <property type="entry name" value="Ribosomal_Su5_D2-typ_SF"/>
</dbReference>
<evidence type="ECO:0000313" key="8">
    <source>
        <dbReference type="EMBL" id="MDR6596804.1"/>
    </source>
</evidence>
<comment type="caution">
    <text evidence="8">The sequence shown here is derived from an EMBL/GenBank/DDBJ whole genome shotgun (WGS) entry which is preliminary data.</text>
</comment>
<evidence type="ECO:0000256" key="5">
    <source>
        <dbReference type="HAMAP-Rule" id="MF_00532"/>
    </source>
</evidence>
<evidence type="ECO:0000256" key="1">
    <source>
        <dbReference type="ARBA" id="ARBA00005251"/>
    </source>
</evidence>
<dbReference type="RefSeq" id="WP_310309922.1">
    <property type="nucleotide sequence ID" value="NZ_BAAAXB010000001.1"/>
</dbReference>
<accession>A0ABU1Q3U0</accession>
<dbReference type="EMBL" id="JAVDSG010000001">
    <property type="protein sequence ID" value="MDR6596804.1"/>
    <property type="molecule type" value="Genomic_DNA"/>
</dbReference>
<dbReference type="Pfam" id="PF00380">
    <property type="entry name" value="Ribosomal_S9"/>
    <property type="match status" value="1"/>
</dbReference>
<evidence type="ECO:0000256" key="4">
    <source>
        <dbReference type="ARBA" id="ARBA00035259"/>
    </source>
</evidence>
<protein>
    <recommendedName>
        <fullName evidence="4 5">Small ribosomal subunit protein uS9</fullName>
    </recommendedName>
</protein>
<dbReference type="HAMAP" id="MF_00532_B">
    <property type="entry name" value="Ribosomal_uS9_B"/>
    <property type="match status" value="1"/>
</dbReference>
<dbReference type="InterPro" id="IPR014721">
    <property type="entry name" value="Ribsml_uS5_D2-typ_fold_subgr"/>
</dbReference>
<comment type="similarity">
    <text evidence="1 5 6">Belongs to the universal ribosomal protein uS9 family.</text>
</comment>
<keyword evidence="2 5" id="KW-0689">Ribosomal protein</keyword>
<sequence length="218" mass="23362">MTEPQQTEDTDVTTPEAELDAVETDADETAPEAVEGTEADATEAGDAEATDAVDADADVVEAEGDADAEGADDTDAEAATVVRHTLNAGAHHLAQTVGRRKQAIVRVRLLPGTGKFTLNGKSMDDYFPNKVHQQLIREPLVTTEKPETFDVIATLRGGGTTGQAGALRLAIARALIAVDSEDRPVLKKAGFLTRDPRVKERKKYGLKKARKAPQYSKR</sequence>
<reference evidence="8 9" key="1">
    <citation type="submission" date="2023-07" db="EMBL/GenBank/DDBJ databases">
        <title>Sequencing the genomes of 1000 actinobacteria strains.</title>
        <authorList>
            <person name="Klenk H.-P."/>
        </authorList>
    </citation>
    <scope>NUCLEOTIDE SEQUENCE [LARGE SCALE GENOMIC DNA]</scope>
    <source>
        <strain evidence="8 9">DSM 43749</strain>
    </source>
</reference>
<dbReference type="PANTHER" id="PTHR21569">
    <property type="entry name" value="RIBOSOMAL PROTEIN S9"/>
    <property type="match status" value="1"/>
</dbReference>
<keyword evidence="3 5" id="KW-0687">Ribonucleoprotein</keyword>